<evidence type="ECO:0000256" key="1">
    <source>
        <dbReference type="ARBA" id="ARBA00022636"/>
    </source>
</evidence>
<comment type="caution">
    <text evidence="7">The sequence shown here is derived from an EMBL/GenBank/DDBJ whole genome shotgun (WGS) entry which is preliminary data.</text>
</comment>
<dbReference type="EMBL" id="DRKP01000080">
    <property type="protein sequence ID" value="HEB96205.1"/>
    <property type="molecule type" value="Genomic_DNA"/>
</dbReference>
<protein>
    <recommendedName>
        <fullName evidence="8">PilZ domain-containing protein</fullName>
    </recommendedName>
</protein>
<sequence length="282" mass="32108">MAPPAVTTRAIAARPWPGPDPPGTADHGGRMFKALQKVFRGPSKPPPLITGHRVRDQEQIVSLLIQIHQAHVLLSVSVADHEGHFSSALLGIYEEHGFVVLDELTPEAGHRLLLREQKVEVAGRLEGVEFRFDTRLQEAREKSGIAFYKMDLPQEIHYRQRRKDFRIQSRGLTTRFHGLRGKGQRQILKGYVNDLSRKGIGLILQDHVHLVQGEVLPSCIIKLPGTEEIAFSMEVRFCRYNQQQQVTRVGGRFRDIDPQSLRKISRVINRLERANARRLHRG</sequence>
<evidence type="ECO:0000313" key="7">
    <source>
        <dbReference type="EMBL" id="HEB96205.1"/>
    </source>
</evidence>
<gene>
    <name evidence="7" type="ORF">ENI96_07225</name>
</gene>
<dbReference type="InterPro" id="IPR012349">
    <property type="entry name" value="Split_barrel_FMN-bd"/>
</dbReference>
<feature type="region of interest" description="Disordered" evidence="4">
    <location>
        <begin position="1"/>
        <end position="26"/>
    </location>
</feature>
<feature type="domain" description="PilZ" evidence="5">
    <location>
        <begin position="160"/>
        <end position="268"/>
    </location>
</feature>
<keyword evidence="2" id="KW-0547">Nucleotide-binding</keyword>
<dbReference type="SUPFAM" id="SSF141371">
    <property type="entry name" value="PilZ domain-like"/>
    <property type="match status" value="1"/>
</dbReference>
<dbReference type="Pfam" id="PF07317">
    <property type="entry name" value="PilZN"/>
    <property type="match status" value="1"/>
</dbReference>
<evidence type="ECO:0000259" key="5">
    <source>
        <dbReference type="Pfam" id="PF07238"/>
    </source>
</evidence>
<evidence type="ECO:0000259" key="6">
    <source>
        <dbReference type="Pfam" id="PF07317"/>
    </source>
</evidence>
<dbReference type="Proteomes" id="UP000886251">
    <property type="component" value="Unassembled WGS sequence"/>
</dbReference>
<name>A0A831RK87_9GAMM</name>
<reference evidence="7" key="1">
    <citation type="journal article" date="2020" name="mSystems">
        <title>Genome- and Community-Level Interaction Insights into Carbon Utilization and Element Cycling Functions of Hydrothermarchaeota in Hydrothermal Sediment.</title>
        <authorList>
            <person name="Zhou Z."/>
            <person name="Liu Y."/>
            <person name="Xu W."/>
            <person name="Pan J."/>
            <person name="Luo Z.H."/>
            <person name="Li M."/>
        </authorList>
    </citation>
    <scope>NUCLEOTIDE SEQUENCE [LARGE SCALE GENOMIC DNA]</scope>
    <source>
        <strain evidence="7">HyVt-443</strain>
    </source>
</reference>
<accession>A0A831RK87</accession>
<dbReference type="Pfam" id="PF07238">
    <property type="entry name" value="PilZ"/>
    <property type="match status" value="1"/>
</dbReference>
<keyword evidence="3" id="KW-0975">Bacterial flagellum</keyword>
<dbReference type="GO" id="GO:0035438">
    <property type="term" value="F:cyclic-di-GMP binding"/>
    <property type="evidence" value="ECO:0007669"/>
    <property type="project" value="InterPro"/>
</dbReference>
<dbReference type="AlphaFoldDB" id="A0A831RK87"/>
<dbReference type="Gene3D" id="2.30.110.10">
    <property type="entry name" value="Electron Transport, Fmn-binding Protein, Chain A"/>
    <property type="match status" value="1"/>
</dbReference>
<evidence type="ECO:0000256" key="3">
    <source>
        <dbReference type="ARBA" id="ARBA00023143"/>
    </source>
</evidence>
<evidence type="ECO:0000256" key="4">
    <source>
        <dbReference type="SAM" id="MobiDB-lite"/>
    </source>
</evidence>
<dbReference type="InterPro" id="IPR009875">
    <property type="entry name" value="PilZ_domain"/>
</dbReference>
<evidence type="ECO:0008006" key="8">
    <source>
        <dbReference type="Google" id="ProtNLM"/>
    </source>
</evidence>
<dbReference type="InterPro" id="IPR009926">
    <property type="entry name" value="T3SS_YcgR_PilZN"/>
</dbReference>
<dbReference type="Gene3D" id="2.40.10.220">
    <property type="entry name" value="predicted glycosyltransferase like domains"/>
    <property type="match status" value="1"/>
</dbReference>
<evidence type="ECO:0000256" key="2">
    <source>
        <dbReference type="ARBA" id="ARBA00022741"/>
    </source>
</evidence>
<proteinExistence type="predicted"/>
<keyword evidence="1" id="KW-0973">c-di-GMP</keyword>
<organism evidence="7">
    <name type="scientific">Sedimenticola thiotaurini</name>
    <dbReference type="NCBI Taxonomy" id="1543721"/>
    <lineage>
        <taxon>Bacteria</taxon>
        <taxon>Pseudomonadati</taxon>
        <taxon>Pseudomonadota</taxon>
        <taxon>Gammaproteobacteria</taxon>
        <taxon>Chromatiales</taxon>
        <taxon>Sedimenticolaceae</taxon>
        <taxon>Sedimenticola</taxon>
    </lineage>
</organism>
<feature type="domain" description="Type III secretion system flagellar brake protein YcgR PilZN" evidence="6">
    <location>
        <begin position="53"/>
        <end position="156"/>
    </location>
</feature>